<feature type="compositionally biased region" description="Polar residues" evidence="1">
    <location>
        <begin position="51"/>
        <end position="60"/>
    </location>
</feature>
<dbReference type="PANTHER" id="PTHR33448:SF10">
    <property type="entry name" value="PROTAMINE P1 FAMILY PROTEIN"/>
    <property type="match status" value="1"/>
</dbReference>
<keyword evidence="3" id="KW-1185">Reference proteome</keyword>
<reference evidence="2" key="1">
    <citation type="submission" date="2022-11" db="EMBL/GenBank/DDBJ databases">
        <authorList>
            <person name="Hyden B.L."/>
            <person name="Feng K."/>
            <person name="Yates T."/>
            <person name="Jawdy S."/>
            <person name="Smart L.B."/>
            <person name="Muchero W."/>
        </authorList>
    </citation>
    <scope>NUCLEOTIDE SEQUENCE</scope>
    <source>
        <tissue evidence="2">Shoot tip</tissue>
    </source>
</reference>
<accession>A0A9Q0VVX0</accession>
<feature type="compositionally biased region" description="Basic residues" evidence="1">
    <location>
        <begin position="33"/>
        <end position="49"/>
    </location>
</feature>
<feature type="region of interest" description="Disordered" evidence="1">
    <location>
        <begin position="33"/>
        <end position="60"/>
    </location>
</feature>
<name>A0A9Q0VVX0_SALPP</name>
<dbReference type="Proteomes" id="UP001151532">
    <property type="component" value="Chromosome 16"/>
</dbReference>
<dbReference type="OrthoDB" id="785861at2759"/>
<comment type="caution">
    <text evidence="2">The sequence shown here is derived from an EMBL/GenBank/DDBJ whole genome shotgun (WGS) entry which is preliminary data.</text>
</comment>
<feature type="compositionally biased region" description="Polar residues" evidence="1">
    <location>
        <begin position="179"/>
        <end position="191"/>
    </location>
</feature>
<dbReference type="EMBL" id="JAPFFK010000007">
    <property type="protein sequence ID" value="KAJ6755971.1"/>
    <property type="molecule type" value="Genomic_DNA"/>
</dbReference>
<sequence>MKLSTKPLSSPGRTEKYYPPPLMRFLRSNVGCRSRRRTRSSPMFVRKKSTTIETQEPSSPKVTCMGQVRVRRRRKRKLKSFTHSWPKWAPFFRVGFKRKEKISEDCNSSKTEPKYGVRNEDFEQEEETEPKVDVSTAITPPRNAFLLTRCRSAPYGPSSLAGRVWGSPSESGEKEQKQRSTPKNIENGSPTSRRESASKESDKEASLHPETEVKITFLKQLEGSITSIREGIANSANVEEPNTEVVSTVKPLILRRCKSEPARTGEKLDPETSFWKKRRLGFT</sequence>
<feature type="region of interest" description="Disordered" evidence="1">
    <location>
        <begin position="159"/>
        <end position="211"/>
    </location>
</feature>
<evidence type="ECO:0000313" key="2">
    <source>
        <dbReference type="EMBL" id="KAJ6755971.1"/>
    </source>
</evidence>
<organism evidence="2 3">
    <name type="scientific">Salix purpurea</name>
    <name type="common">Purple osier willow</name>
    <dbReference type="NCBI Taxonomy" id="77065"/>
    <lineage>
        <taxon>Eukaryota</taxon>
        <taxon>Viridiplantae</taxon>
        <taxon>Streptophyta</taxon>
        <taxon>Embryophyta</taxon>
        <taxon>Tracheophyta</taxon>
        <taxon>Spermatophyta</taxon>
        <taxon>Magnoliopsida</taxon>
        <taxon>eudicotyledons</taxon>
        <taxon>Gunneridae</taxon>
        <taxon>Pentapetalae</taxon>
        <taxon>rosids</taxon>
        <taxon>fabids</taxon>
        <taxon>Malpighiales</taxon>
        <taxon>Salicaceae</taxon>
        <taxon>Saliceae</taxon>
        <taxon>Salix</taxon>
    </lineage>
</organism>
<proteinExistence type="predicted"/>
<feature type="region of interest" description="Disordered" evidence="1">
    <location>
        <begin position="102"/>
        <end position="137"/>
    </location>
</feature>
<evidence type="ECO:0000313" key="3">
    <source>
        <dbReference type="Proteomes" id="UP001151532"/>
    </source>
</evidence>
<dbReference type="PANTHER" id="PTHR33448">
    <property type="entry name" value="CHLOROPLAST PROTEIN HCF243-RELATED"/>
    <property type="match status" value="1"/>
</dbReference>
<dbReference type="AlphaFoldDB" id="A0A9Q0VVX0"/>
<feature type="region of interest" description="Disordered" evidence="1">
    <location>
        <begin position="1"/>
        <end position="20"/>
    </location>
</feature>
<reference evidence="2" key="2">
    <citation type="journal article" date="2023" name="Int. J. Mol. Sci.">
        <title>De Novo Assembly and Annotation of 11 Diverse Shrub Willow (Salix) Genomes Reveals Novel Gene Organization in Sex-Linked Regions.</title>
        <authorList>
            <person name="Hyden B."/>
            <person name="Feng K."/>
            <person name="Yates T.B."/>
            <person name="Jawdy S."/>
            <person name="Cereghino C."/>
            <person name="Smart L.B."/>
            <person name="Muchero W."/>
        </authorList>
    </citation>
    <scope>NUCLEOTIDE SEQUENCE</scope>
    <source>
        <tissue evidence="2">Shoot tip</tissue>
    </source>
</reference>
<feature type="compositionally biased region" description="Polar residues" evidence="1">
    <location>
        <begin position="1"/>
        <end position="12"/>
    </location>
</feature>
<gene>
    <name evidence="2" type="ORF">OIU79_028393</name>
</gene>
<evidence type="ECO:0000256" key="1">
    <source>
        <dbReference type="SAM" id="MobiDB-lite"/>
    </source>
</evidence>
<protein>
    <submittedName>
        <fullName evidence="2">CHLOROPLAST PROTEIN HCF243-RELATED</fullName>
    </submittedName>
</protein>
<feature type="compositionally biased region" description="Basic and acidic residues" evidence="1">
    <location>
        <begin position="192"/>
        <end position="211"/>
    </location>
</feature>
<feature type="compositionally biased region" description="Basic and acidic residues" evidence="1">
    <location>
        <begin position="111"/>
        <end position="121"/>
    </location>
</feature>